<gene>
    <name evidence="4" type="ORF">SANT12839_101230</name>
</gene>
<name>A0A4D4KJB4_9ACTN</name>
<dbReference type="InterPro" id="IPR001482">
    <property type="entry name" value="T2SS/T4SS_dom"/>
</dbReference>
<dbReference type="PANTHER" id="PTHR30486:SF6">
    <property type="entry name" value="TYPE IV PILUS RETRACTATION ATPASE PILT"/>
    <property type="match status" value="1"/>
</dbReference>
<dbReference type="PANTHER" id="PTHR30486">
    <property type="entry name" value="TWITCHING MOTILITY PROTEIN PILT"/>
    <property type="match status" value="1"/>
</dbReference>
<comment type="caution">
    <text evidence="4">The sequence shown here is derived from an EMBL/GenBank/DDBJ whole genome shotgun (WGS) entry which is preliminary data.</text>
</comment>
<dbReference type="CDD" id="cd01130">
    <property type="entry name" value="VirB11-like_ATPase"/>
    <property type="match status" value="1"/>
</dbReference>
<dbReference type="InterPro" id="IPR027417">
    <property type="entry name" value="P-loop_NTPase"/>
</dbReference>
<evidence type="ECO:0000259" key="3">
    <source>
        <dbReference type="Pfam" id="PF00437"/>
    </source>
</evidence>
<keyword evidence="5" id="KW-1185">Reference proteome</keyword>
<evidence type="ECO:0000313" key="4">
    <source>
        <dbReference type="EMBL" id="GDY49241.1"/>
    </source>
</evidence>
<evidence type="ECO:0000256" key="1">
    <source>
        <dbReference type="ARBA" id="ARBA00006611"/>
    </source>
</evidence>
<accession>A0A4D4KJB4</accession>
<feature type="domain" description="Bacterial type II secretion system protein E" evidence="3">
    <location>
        <begin position="229"/>
        <end position="423"/>
    </location>
</feature>
<dbReference type="AlphaFoldDB" id="A0A4D4KJB4"/>
<reference evidence="4 5" key="1">
    <citation type="journal article" date="2020" name="Int. J. Syst. Evol. Microbiol.">
        <title>Reclassification of Streptomyces castelarensis and Streptomyces sporoclivatus as later heterotypic synonyms of Streptomyces antimycoticus.</title>
        <authorList>
            <person name="Komaki H."/>
            <person name="Tamura T."/>
        </authorList>
    </citation>
    <scope>NUCLEOTIDE SEQUENCE [LARGE SCALE GENOMIC DNA]</scope>
    <source>
        <strain evidence="4 5">NBRC 12839</strain>
    </source>
</reference>
<dbReference type="Proteomes" id="UP000299290">
    <property type="component" value="Unassembled WGS sequence"/>
</dbReference>
<evidence type="ECO:0000256" key="2">
    <source>
        <dbReference type="SAM" id="MobiDB-lite"/>
    </source>
</evidence>
<feature type="region of interest" description="Disordered" evidence="2">
    <location>
        <begin position="1"/>
        <end position="60"/>
    </location>
</feature>
<protein>
    <submittedName>
        <fullName evidence="4">ATP/GTP-binding protein</fullName>
    </submittedName>
</protein>
<dbReference type="GO" id="GO:0016887">
    <property type="term" value="F:ATP hydrolysis activity"/>
    <property type="evidence" value="ECO:0007669"/>
    <property type="project" value="InterPro"/>
</dbReference>
<sequence length="512" mass="56014">MADTNGTPHNGGAPSTHIGQLLAQRAADGHPTAFAQPTAPPDRPADSPAPQHTGTVPGLPGVLPVEWEVVQQLRVAVSDDLQTEAARQGRPLTQEDREAAGRSFVQRRVAEWATVHARTNTPLTRKQQEMLRAAVFDALFLAGPLQRILDQPSVENVLLDGPWMHIDFYDRPRERRPSPFADQKAAEDWVNQMAAKSGHGERQLSHATPHVNFRLPGGQRVAATLLTTHLVVAIRTHRIQNAGLPELKAWGTIDEVLAQFLAACVRARFNLLIAGDMGTGKTTLLRALGRQIPARERLATIETDRELYLDADGNGAHVLAFEARESNGERDGDGRLTGEVSIEDIVPMTLRYSANRVMVGEVRSVEAVPMLEVMSAGGSGSMCTIHARSPHDVIDRLMVPLSRAGLTDNAAYRLIASAIDMIIYIDSIDETDIGGRMHRHVSHVWEVTGRGDGGGVALGEIFAPRGNDPRAVYKNPPTQRRLHTLQRKGRFDPGWLQIPGGQWPDMQLVMPL</sequence>
<organism evidence="4 5">
    <name type="scientific">Streptomyces antimycoticus</name>
    <dbReference type="NCBI Taxonomy" id="68175"/>
    <lineage>
        <taxon>Bacteria</taxon>
        <taxon>Bacillati</taxon>
        <taxon>Actinomycetota</taxon>
        <taxon>Actinomycetes</taxon>
        <taxon>Kitasatosporales</taxon>
        <taxon>Streptomycetaceae</taxon>
        <taxon>Streptomyces</taxon>
        <taxon>Streptomyces violaceusniger group</taxon>
    </lineage>
</organism>
<dbReference type="InterPro" id="IPR050921">
    <property type="entry name" value="T4SS_GSP_E_ATPase"/>
</dbReference>
<dbReference type="Gene3D" id="3.30.450.380">
    <property type="match status" value="1"/>
</dbReference>
<evidence type="ECO:0000313" key="5">
    <source>
        <dbReference type="Proteomes" id="UP000299290"/>
    </source>
</evidence>
<dbReference type="RefSeq" id="WP_137970584.1">
    <property type="nucleotide sequence ID" value="NZ_BJHV01000003.1"/>
</dbReference>
<dbReference type="EMBL" id="BJHV01000003">
    <property type="protein sequence ID" value="GDY49241.1"/>
    <property type="molecule type" value="Genomic_DNA"/>
</dbReference>
<dbReference type="Gene3D" id="3.40.50.300">
    <property type="entry name" value="P-loop containing nucleotide triphosphate hydrolases"/>
    <property type="match status" value="1"/>
</dbReference>
<proteinExistence type="inferred from homology"/>
<dbReference type="Pfam" id="PF00437">
    <property type="entry name" value="T2SSE"/>
    <property type="match status" value="1"/>
</dbReference>
<dbReference type="SUPFAM" id="SSF52540">
    <property type="entry name" value="P-loop containing nucleoside triphosphate hydrolases"/>
    <property type="match status" value="1"/>
</dbReference>
<comment type="similarity">
    <text evidence="1">Belongs to the GSP E family.</text>
</comment>